<feature type="compositionally biased region" description="Low complexity" evidence="1">
    <location>
        <begin position="197"/>
        <end position="206"/>
    </location>
</feature>
<gene>
    <name evidence="2" type="ORF">ACFQKB_38750</name>
</gene>
<dbReference type="Proteomes" id="UP001596380">
    <property type="component" value="Unassembled WGS sequence"/>
</dbReference>
<name>A0ABW2CVB9_9ACTN</name>
<proteinExistence type="predicted"/>
<evidence type="ECO:0000256" key="1">
    <source>
        <dbReference type="SAM" id="MobiDB-lite"/>
    </source>
</evidence>
<reference evidence="3" key="1">
    <citation type="journal article" date="2019" name="Int. J. Syst. Evol. Microbiol.">
        <title>The Global Catalogue of Microorganisms (GCM) 10K type strain sequencing project: providing services to taxonomists for standard genome sequencing and annotation.</title>
        <authorList>
            <consortium name="The Broad Institute Genomics Platform"/>
            <consortium name="The Broad Institute Genome Sequencing Center for Infectious Disease"/>
            <person name="Wu L."/>
            <person name="Ma J."/>
        </authorList>
    </citation>
    <scope>NUCLEOTIDE SEQUENCE [LARGE SCALE GENOMIC DNA]</scope>
    <source>
        <strain evidence="3">JCM 3369</strain>
    </source>
</reference>
<dbReference type="RefSeq" id="WP_160825425.1">
    <property type="nucleotide sequence ID" value="NZ_JBHSXS010000042.1"/>
</dbReference>
<evidence type="ECO:0000313" key="3">
    <source>
        <dbReference type="Proteomes" id="UP001596380"/>
    </source>
</evidence>
<sequence>MVRTTRMTGRGVSDRLVEIGMVPPEDAAKALAAIGFTAPDGEMGHEALLDLLDECGATVWVPDEPVDDLEQGYAAVLERAAACGGGAVAVGDVELVRDERGEESLHFLRDGEPVWWQVEHGPDGRLDHMTIMECVDDLEPGGDDPRMFYAVPGDGEGGGDLYVLATPEQARALHDELAIDLEGLALRPGDGKPRRGAPPAAEPGTPDWYAQDDRRTMTAPARAFLDAWTAGMAEALDGWRAGHLPGGFPFDFSLDSLDALEGLVLERHPDWDSVIAAGSGPFVEGAVRYVGETLLRAAPSRWGYQDLGLSDAHDRIPMIRSNTPAGFMQTVIPLHRLAVLAKTRERGTLRESVAFLGDAVAAHERAVRARRR</sequence>
<organism evidence="2 3">
    <name type="scientific">Actinomadura yumaensis</name>
    <dbReference type="NCBI Taxonomy" id="111807"/>
    <lineage>
        <taxon>Bacteria</taxon>
        <taxon>Bacillati</taxon>
        <taxon>Actinomycetota</taxon>
        <taxon>Actinomycetes</taxon>
        <taxon>Streptosporangiales</taxon>
        <taxon>Thermomonosporaceae</taxon>
        <taxon>Actinomadura</taxon>
    </lineage>
</organism>
<keyword evidence="3" id="KW-1185">Reference proteome</keyword>
<feature type="region of interest" description="Disordered" evidence="1">
    <location>
        <begin position="187"/>
        <end position="213"/>
    </location>
</feature>
<dbReference type="EMBL" id="JBHSXS010000042">
    <property type="protein sequence ID" value="MFC6885753.1"/>
    <property type="molecule type" value="Genomic_DNA"/>
</dbReference>
<evidence type="ECO:0000313" key="2">
    <source>
        <dbReference type="EMBL" id="MFC6885753.1"/>
    </source>
</evidence>
<comment type="caution">
    <text evidence="2">The sequence shown here is derived from an EMBL/GenBank/DDBJ whole genome shotgun (WGS) entry which is preliminary data.</text>
</comment>
<accession>A0ABW2CVB9</accession>
<protein>
    <submittedName>
        <fullName evidence="2">Uncharacterized protein</fullName>
    </submittedName>
</protein>